<feature type="transmembrane region" description="Helical" evidence="1">
    <location>
        <begin position="60"/>
        <end position="80"/>
    </location>
</feature>
<feature type="transmembrane region" description="Helical" evidence="1">
    <location>
        <begin position="92"/>
        <end position="110"/>
    </location>
</feature>
<keyword evidence="1" id="KW-0472">Membrane</keyword>
<sequence>MTGSSHKYKLYEDRILNIFAVIKMAGNRQLPLDLLLVAGLVILTDIFVLTPALSGSFLRTFLGILLVLFLPGYALTGALLPAKKDLEGIERALLSVGLSIAVVPLMGFGMNYTDWGIREVPVLIGLSTFTLLMCGVAYYRRLQLPEAEAFEVPFKASILALKAEILEKQGSRADRALSILLVILVLTSLGSLAYVIGNPREGESFTEFYILGPEGMAENYPTNYTLGDSGIVVVGITNHEHRTVNYTMELRLENRSLSLPENQEYISLEDNVSWKEPVTFTPTLEGKNMKLEFLLFNDTEKDIPYRNVHLWINVTKEA</sequence>
<dbReference type="InterPro" id="IPR014495">
    <property type="entry name" value="UCP018671"/>
</dbReference>
<gene>
    <name evidence="3" type="ordered locus">MA_4465</name>
</gene>
<dbReference type="AlphaFoldDB" id="Q8THP8"/>
<dbReference type="HOGENOM" id="CLU_047794_1_0_2"/>
<feature type="transmembrane region" description="Helical" evidence="1">
    <location>
        <begin position="122"/>
        <end position="139"/>
    </location>
</feature>
<organism evidence="3 4">
    <name type="scientific">Methanosarcina acetivorans (strain ATCC 35395 / DSM 2834 / JCM 12185 / C2A)</name>
    <dbReference type="NCBI Taxonomy" id="188937"/>
    <lineage>
        <taxon>Archaea</taxon>
        <taxon>Methanobacteriati</taxon>
        <taxon>Methanobacteriota</taxon>
        <taxon>Stenosarchaea group</taxon>
        <taxon>Methanomicrobia</taxon>
        <taxon>Methanosarcinales</taxon>
        <taxon>Methanosarcinaceae</taxon>
        <taxon>Methanosarcina</taxon>
    </lineage>
</organism>
<proteinExistence type="predicted"/>
<keyword evidence="1" id="KW-1133">Transmembrane helix</keyword>
<evidence type="ECO:0000313" key="3">
    <source>
        <dbReference type="EMBL" id="AAM07806.1"/>
    </source>
</evidence>
<dbReference type="InterPro" id="IPR011674">
    <property type="entry name" value="DUF1616"/>
</dbReference>
<name>Q8THP8_METAC</name>
<feature type="transmembrane region" description="Helical" evidence="1">
    <location>
        <begin position="176"/>
        <end position="196"/>
    </location>
</feature>
<feature type="domain" description="DUF1616" evidence="2">
    <location>
        <begin position="37"/>
        <end position="313"/>
    </location>
</feature>
<dbReference type="STRING" id="188937.MA_4465"/>
<dbReference type="InParanoid" id="Q8THP8"/>
<reference evidence="3 4" key="1">
    <citation type="journal article" date="2002" name="Genome Res.">
        <title>The genome of Methanosarcina acetivorans reveals extensive metabolic and physiological diversity.</title>
        <authorList>
            <person name="Galagan J.E."/>
            <person name="Nusbaum C."/>
            <person name="Roy A."/>
            <person name="Endrizzi M.G."/>
            <person name="Macdonald P."/>
            <person name="FitzHugh W."/>
            <person name="Calvo S."/>
            <person name="Engels R."/>
            <person name="Smirnov S."/>
            <person name="Atnoor D."/>
            <person name="Brown A."/>
            <person name="Allen N."/>
            <person name="Naylor J."/>
            <person name="Stange-Thomann N."/>
            <person name="DeArellano K."/>
            <person name="Johnson R."/>
            <person name="Linton L."/>
            <person name="McEwan P."/>
            <person name="McKernan K."/>
            <person name="Talamas J."/>
            <person name="Tirrell A."/>
            <person name="Ye W."/>
            <person name="Zimmer A."/>
            <person name="Barber R.D."/>
            <person name="Cann I."/>
            <person name="Graham D.E."/>
            <person name="Grahame D.A."/>
            <person name="Guss A."/>
            <person name="Hedderich R."/>
            <person name="Ingram-Smith C."/>
            <person name="Kuettner C.H."/>
            <person name="Krzycki J.A."/>
            <person name="Leigh J.A."/>
            <person name="Li W."/>
            <person name="Liu J."/>
            <person name="Mukhopadhyay B."/>
            <person name="Reeve J.N."/>
            <person name="Smith K."/>
            <person name="Springer T.A."/>
            <person name="Umayam L.A."/>
            <person name="White O."/>
            <person name="White R.H."/>
            <person name="de Macario E.C."/>
            <person name="Ferry J.G."/>
            <person name="Jarrell K.F."/>
            <person name="Jing H."/>
            <person name="Macario A.J.L."/>
            <person name="Paulsen I."/>
            <person name="Pritchett M."/>
            <person name="Sowers K.R."/>
            <person name="Swanson R.V."/>
            <person name="Zinder S.H."/>
            <person name="Lander E."/>
            <person name="Metcalf W.W."/>
            <person name="Birren B."/>
        </authorList>
    </citation>
    <scope>NUCLEOTIDE SEQUENCE [LARGE SCALE GENOMIC DNA]</scope>
    <source>
        <strain evidence="4">ATCC 35395 / DSM 2834 / JCM 12185 / C2A</strain>
    </source>
</reference>
<evidence type="ECO:0000259" key="2">
    <source>
        <dbReference type="Pfam" id="PF07760"/>
    </source>
</evidence>
<dbReference type="EMBL" id="AE010299">
    <property type="protein sequence ID" value="AAM07806.1"/>
    <property type="molecule type" value="Genomic_DNA"/>
</dbReference>
<evidence type="ECO:0000313" key="4">
    <source>
        <dbReference type="Proteomes" id="UP000002487"/>
    </source>
</evidence>
<dbReference type="EnsemblBacteria" id="AAM07806">
    <property type="protein sequence ID" value="AAM07806"/>
    <property type="gene ID" value="MA_4465"/>
</dbReference>
<evidence type="ECO:0000256" key="1">
    <source>
        <dbReference type="SAM" id="Phobius"/>
    </source>
</evidence>
<dbReference type="Proteomes" id="UP000002487">
    <property type="component" value="Chromosome"/>
</dbReference>
<keyword evidence="1" id="KW-0812">Transmembrane</keyword>
<accession>Q8THP8</accession>
<dbReference type="KEGG" id="mac:MA_4465"/>
<feature type="transmembrane region" description="Helical" evidence="1">
    <location>
        <begin position="32"/>
        <end position="54"/>
    </location>
</feature>
<dbReference type="PhylomeDB" id="Q8THP8"/>
<dbReference type="PIRSF" id="PIRSF018671">
    <property type="entry name" value="UCP018671"/>
    <property type="match status" value="1"/>
</dbReference>
<protein>
    <recommendedName>
        <fullName evidence="2">DUF1616 domain-containing protein</fullName>
    </recommendedName>
</protein>
<keyword evidence="4" id="KW-1185">Reference proteome</keyword>
<dbReference type="Pfam" id="PF07760">
    <property type="entry name" value="DUF1616"/>
    <property type="match status" value="1"/>
</dbReference>